<evidence type="ECO:0000256" key="1">
    <source>
        <dbReference type="SAM" id="Phobius"/>
    </source>
</evidence>
<feature type="transmembrane region" description="Helical" evidence="1">
    <location>
        <begin position="65"/>
        <end position="87"/>
    </location>
</feature>
<feature type="transmembrane region" description="Helical" evidence="1">
    <location>
        <begin position="178"/>
        <end position="209"/>
    </location>
</feature>
<feature type="transmembrane region" description="Helical" evidence="1">
    <location>
        <begin position="148"/>
        <end position="166"/>
    </location>
</feature>
<dbReference type="RefSeq" id="WP_390303880.1">
    <property type="nucleotide sequence ID" value="NZ_JBHRRZ010000009.1"/>
</dbReference>
<organism evidence="2 3">
    <name type="scientific">Virgibacillus sediminis</name>
    <dbReference type="NCBI Taxonomy" id="202260"/>
    <lineage>
        <taxon>Bacteria</taxon>
        <taxon>Bacillati</taxon>
        <taxon>Bacillota</taxon>
        <taxon>Bacilli</taxon>
        <taxon>Bacillales</taxon>
        <taxon>Bacillaceae</taxon>
        <taxon>Virgibacillus</taxon>
    </lineage>
</organism>
<sequence length="450" mass="52431">MLKYTYSTSFVRLGSGKAGYVRMRNITSIWKECDVFSPYFFLPLIITIYFASSVFDFYRFEYFNLQYNIAPVIVTGVLSYYIGVYVADRFNWKLPSFGLGSMMGGKTKYFLYILGIIGFISYLWMIVDGQIGIADESIRRNLDPKLKFLSSLLWFSVLITLSDWFLKRKAGSRKQIVFYAVLLFLLMVLFLVLGYRTPMLIIAFTGLIIYHYKVKRLPLKWLLVIMAALALFFILFGLYRFVTEDSSNEFNSREGPDTVLEEEQIERDQYYREKMEEYPYLIRRLNSESVTSHIVLSKLMEYTDQHGFLYGDFHRRILVTVLPGEQTSPRMLTTEMVNTISIEKGKYITRPERTTVPTLYGQLYIEFGYLSVILGFFLYGLVLMMLYNQMRSDRKDAYSTVAFAFITTIFALSIHTGLLDLIFILMIGYTLLSASLERRSETPHNSPTAY</sequence>
<dbReference type="Pfam" id="PF01901">
    <property type="entry name" value="O_anti_polymase"/>
    <property type="match status" value="2"/>
</dbReference>
<protein>
    <submittedName>
        <fullName evidence="2">Oligosaccharide repeat unit polymerase</fullName>
    </submittedName>
</protein>
<feature type="transmembrane region" description="Helical" evidence="1">
    <location>
        <begin position="367"/>
        <end position="387"/>
    </location>
</feature>
<proteinExistence type="predicted"/>
<feature type="transmembrane region" description="Helical" evidence="1">
    <location>
        <begin position="399"/>
        <end position="432"/>
    </location>
</feature>
<dbReference type="InterPro" id="IPR002760">
    <property type="entry name" value="O_anti_polymase"/>
</dbReference>
<name>A0ABV7A474_9BACI</name>
<feature type="transmembrane region" description="Helical" evidence="1">
    <location>
        <begin position="109"/>
        <end position="127"/>
    </location>
</feature>
<accession>A0ABV7A474</accession>
<keyword evidence="1" id="KW-1133">Transmembrane helix</keyword>
<dbReference type="NCBIfam" id="TIGR04370">
    <property type="entry name" value="glyco_rpt_poly"/>
    <property type="match status" value="1"/>
</dbReference>
<keyword evidence="3" id="KW-1185">Reference proteome</keyword>
<dbReference type="EMBL" id="JBHRRZ010000009">
    <property type="protein sequence ID" value="MFC2947703.1"/>
    <property type="molecule type" value="Genomic_DNA"/>
</dbReference>
<feature type="transmembrane region" description="Helical" evidence="1">
    <location>
        <begin position="221"/>
        <end position="242"/>
    </location>
</feature>
<feature type="transmembrane region" description="Helical" evidence="1">
    <location>
        <begin position="39"/>
        <end position="58"/>
    </location>
</feature>
<evidence type="ECO:0000313" key="2">
    <source>
        <dbReference type="EMBL" id="MFC2947703.1"/>
    </source>
</evidence>
<dbReference type="Proteomes" id="UP001595387">
    <property type="component" value="Unassembled WGS sequence"/>
</dbReference>
<gene>
    <name evidence="2" type="ORF">ACFODW_04970</name>
</gene>
<comment type="caution">
    <text evidence="2">The sequence shown here is derived from an EMBL/GenBank/DDBJ whole genome shotgun (WGS) entry which is preliminary data.</text>
</comment>
<keyword evidence="1" id="KW-0812">Transmembrane</keyword>
<keyword evidence="1" id="KW-0472">Membrane</keyword>
<evidence type="ECO:0000313" key="3">
    <source>
        <dbReference type="Proteomes" id="UP001595387"/>
    </source>
</evidence>
<reference evidence="3" key="1">
    <citation type="journal article" date="2019" name="Int. J. Syst. Evol. Microbiol.">
        <title>The Global Catalogue of Microorganisms (GCM) 10K type strain sequencing project: providing services to taxonomists for standard genome sequencing and annotation.</title>
        <authorList>
            <consortium name="The Broad Institute Genomics Platform"/>
            <consortium name="The Broad Institute Genome Sequencing Center for Infectious Disease"/>
            <person name="Wu L."/>
            <person name="Ma J."/>
        </authorList>
    </citation>
    <scope>NUCLEOTIDE SEQUENCE [LARGE SCALE GENOMIC DNA]</scope>
    <source>
        <strain evidence="3">KCTC 13193</strain>
    </source>
</reference>